<dbReference type="eggNOG" id="COG0745">
    <property type="taxonomic scope" value="Bacteria"/>
</dbReference>
<dbReference type="AlphaFoldDB" id="I0I2F2"/>
<protein>
    <submittedName>
        <fullName evidence="4">Putative two-component response regulator</fullName>
    </submittedName>
</protein>
<dbReference type="CDD" id="cd17574">
    <property type="entry name" value="REC_OmpR"/>
    <property type="match status" value="1"/>
</dbReference>
<dbReference type="PANTHER" id="PTHR43156:SF2">
    <property type="entry name" value="STAGE II SPORULATION PROTEIN E"/>
    <property type="match status" value="1"/>
</dbReference>
<dbReference type="HOGENOM" id="CLU_000445_43_7_0"/>
<dbReference type="SMART" id="SM00331">
    <property type="entry name" value="PP2C_SIG"/>
    <property type="match status" value="1"/>
</dbReference>
<dbReference type="Pfam" id="PF00072">
    <property type="entry name" value="Response_reg"/>
    <property type="match status" value="1"/>
</dbReference>
<dbReference type="Gene3D" id="3.40.50.2300">
    <property type="match status" value="1"/>
</dbReference>
<dbReference type="InterPro" id="IPR001932">
    <property type="entry name" value="PPM-type_phosphatase-like_dom"/>
</dbReference>
<dbReference type="RefSeq" id="WP_014432679.1">
    <property type="nucleotide sequence ID" value="NC_017079.1"/>
</dbReference>
<dbReference type="InterPro" id="IPR001789">
    <property type="entry name" value="Sig_transdc_resp-reg_receiver"/>
</dbReference>
<dbReference type="EMBL" id="AP012337">
    <property type="protein sequence ID" value="BAL99439.1"/>
    <property type="molecule type" value="Genomic_DNA"/>
</dbReference>
<dbReference type="PANTHER" id="PTHR43156">
    <property type="entry name" value="STAGE II SPORULATION PROTEIN E-RELATED"/>
    <property type="match status" value="1"/>
</dbReference>
<dbReference type="OrthoDB" id="9763484at2"/>
<dbReference type="InterPro" id="IPR036457">
    <property type="entry name" value="PPM-type-like_dom_sf"/>
</dbReference>
<dbReference type="Gene3D" id="3.60.40.10">
    <property type="entry name" value="PPM-type phosphatase domain"/>
    <property type="match status" value="1"/>
</dbReference>
<evidence type="ECO:0000259" key="3">
    <source>
        <dbReference type="PROSITE" id="PS50110"/>
    </source>
</evidence>
<dbReference type="Pfam" id="PF07228">
    <property type="entry name" value="SpoIIE"/>
    <property type="match status" value="1"/>
</dbReference>
<evidence type="ECO:0000256" key="2">
    <source>
        <dbReference type="PROSITE-ProRule" id="PRU00169"/>
    </source>
</evidence>
<keyword evidence="2" id="KW-0597">Phosphoprotein</keyword>
<feature type="modified residue" description="4-aspartylphosphate" evidence="2">
    <location>
        <position position="54"/>
    </location>
</feature>
<name>I0I2F2_CALAS</name>
<accession>I0I2F2</accession>
<keyword evidence="5" id="KW-1185">Reference proteome</keyword>
<evidence type="ECO:0000313" key="5">
    <source>
        <dbReference type="Proteomes" id="UP000007880"/>
    </source>
</evidence>
<dbReference type="SUPFAM" id="SSF52172">
    <property type="entry name" value="CheY-like"/>
    <property type="match status" value="1"/>
</dbReference>
<dbReference type="SUPFAM" id="SSF81606">
    <property type="entry name" value="PP2C-like"/>
    <property type="match status" value="1"/>
</dbReference>
<dbReference type="GO" id="GO:0000160">
    <property type="term" value="P:phosphorelay signal transduction system"/>
    <property type="evidence" value="ECO:0007669"/>
    <property type="project" value="InterPro"/>
</dbReference>
<keyword evidence="1" id="KW-0378">Hydrolase</keyword>
<organism evidence="4 5">
    <name type="scientific">Caldilinea aerophila (strain DSM 14535 / JCM 11387 / NBRC 104270 / STL-6-O1)</name>
    <dbReference type="NCBI Taxonomy" id="926550"/>
    <lineage>
        <taxon>Bacteria</taxon>
        <taxon>Bacillati</taxon>
        <taxon>Chloroflexota</taxon>
        <taxon>Caldilineae</taxon>
        <taxon>Caldilineales</taxon>
        <taxon>Caldilineaceae</taxon>
        <taxon>Caldilinea</taxon>
    </lineage>
</organism>
<dbReference type="SMART" id="SM00448">
    <property type="entry name" value="REC"/>
    <property type="match status" value="1"/>
</dbReference>
<evidence type="ECO:0000313" key="4">
    <source>
        <dbReference type="EMBL" id="BAL99439.1"/>
    </source>
</evidence>
<gene>
    <name evidence="4" type="ordered locus">CLDAP_14000</name>
</gene>
<dbReference type="eggNOG" id="COG2208">
    <property type="taxonomic scope" value="Bacteria"/>
</dbReference>
<dbReference type="PROSITE" id="PS50110">
    <property type="entry name" value="RESPONSE_REGULATORY"/>
    <property type="match status" value="1"/>
</dbReference>
<evidence type="ECO:0000256" key="1">
    <source>
        <dbReference type="ARBA" id="ARBA00022801"/>
    </source>
</evidence>
<proteinExistence type="predicted"/>
<dbReference type="InterPro" id="IPR052016">
    <property type="entry name" value="Bact_Sigma-Reg"/>
</dbReference>
<dbReference type="PATRIC" id="fig|926550.5.peg.1479"/>
<feature type="domain" description="Response regulatory" evidence="3">
    <location>
        <begin position="4"/>
        <end position="121"/>
    </location>
</feature>
<dbReference type="InterPro" id="IPR011006">
    <property type="entry name" value="CheY-like_superfamily"/>
</dbReference>
<sequence>MKEHILVVEDDSSLRDWISFELSYDGYRVSEAADGDSALALMDAAPALDLILLDVQLPGMNGFQLCEHIQKLPQMAAVPVIFLTARASLDDKLNGFAAGAVDYLTKPFKMVELKARIQALLRAKERQRLIGRQEEHARREKEMAEAARIQRALMSCSTEGVAGIDLFAHCNPARIVGGDLYDIYVRHDGRLSVAEADVSGKGMAAAMVTSEVRTVLREAGRMLASPAAIVSLANARLYEDLSHVDKLVTLFVGFYAQETRTFLYVNAGHSVGIYRPAEGVPCILEATGMPLGVFEDANFEERVVRMGCGDLLVICSDGYPEATNAEGELLGYERLLDAIDHASSQSAAGIVAALNQLIAEFTTGCEQTDDQTIIVIKGKE</sequence>
<dbReference type="GO" id="GO:0016791">
    <property type="term" value="F:phosphatase activity"/>
    <property type="evidence" value="ECO:0007669"/>
    <property type="project" value="TreeGrafter"/>
</dbReference>
<dbReference type="Proteomes" id="UP000007880">
    <property type="component" value="Chromosome"/>
</dbReference>
<dbReference type="KEGG" id="cap:CLDAP_14000"/>
<reference evidence="4 5" key="1">
    <citation type="submission" date="2012-02" db="EMBL/GenBank/DDBJ databases">
        <title>Complete genome sequence of Caldilinea aerophila DSM 14535 (= NBRC 102666).</title>
        <authorList>
            <person name="Oguchi A."/>
            <person name="Hosoyama A."/>
            <person name="Sekine M."/>
            <person name="Fukai R."/>
            <person name="Kato Y."/>
            <person name="Nakamura S."/>
            <person name="Hanada S."/>
            <person name="Yamazaki S."/>
            <person name="Fujita N."/>
        </authorList>
    </citation>
    <scope>NUCLEOTIDE SEQUENCE [LARGE SCALE GENOMIC DNA]</scope>
    <source>
        <strain evidence="5">DSM 14535 / JCM 11387 / NBRC 104270 / STL-6-O1</strain>
    </source>
</reference>
<dbReference type="STRING" id="926550.CLDAP_14000"/>